<comment type="similarity">
    <text evidence="7">Belongs to the dihydrofolate reductase family.</text>
</comment>
<evidence type="ECO:0000256" key="3">
    <source>
        <dbReference type="ARBA" id="ARBA00018886"/>
    </source>
</evidence>
<keyword evidence="5" id="KW-0521">NADP</keyword>
<proteinExistence type="inferred from homology"/>
<dbReference type="Gene3D" id="3.40.430.10">
    <property type="entry name" value="Dihydrofolate Reductase, subunit A"/>
    <property type="match status" value="1"/>
</dbReference>
<dbReference type="PANTHER" id="PTHR48069">
    <property type="entry name" value="DIHYDROFOLATE REDUCTASE"/>
    <property type="match status" value="1"/>
</dbReference>
<dbReference type="InterPro" id="IPR001796">
    <property type="entry name" value="DHFR_dom"/>
</dbReference>
<dbReference type="PROSITE" id="PS00075">
    <property type="entry name" value="DHFR_1"/>
    <property type="match status" value="1"/>
</dbReference>
<evidence type="ECO:0000256" key="2">
    <source>
        <dbReference type="ARBA" id="ARBA00012856"/>
    </source>
</evidence>
<evidence type="ECO:0000313" key="9">
    <source>
        <dbReference type="EMBL" id="KAG5946828.1"/>
    </source>
</evidence>
<dbReference type="GO" id="GO:0005739">
    <property type="term" value="C:mitochondrion"/>
    <property type="evidence" value="ECO:0007669"/>
    <property type="project" value="TreeGrafter"/>
</dbReference>
<evidence type="ECO:0000256" key="1">
    <source>
        <dbReference type="ARBA" id="ARBA00004903"/>
    </source>
</evidence>
<keyword evidence="4" id="KW-0554">One-carbon metabolism</keyword>
<protein>
    <recommendedName>
        <fullName evidence="3">Dihydrofolate reductase</fullName>
        <ecNumber evidence="2">1.5.1.3</ecNumber>
    </recommendedName>
</protein>
<dbReference type="Proteomes" id="UP000706124">
    <property type="component" value="Unassembled WGS sequence"/>
</dbReference>
<evidence type="ECO:0000313" key="10">
    <source>
        <dbReference type="Proteomes" id="UP000706124"/>
    </source>
</evidence>
<dbReference type="InterPro" id="IPR017925">
    <property type="entry name" value="DHFR_CS"/>
</dbReference>
<dbReference type="InterPro" id="IPR024072">
    <property type="entry name" value="DHFR-like_dom_sf"/>
</dbReference>
<dbReference type="PROSITE" id="PS51330">
    <property type="entry name" value="DHFR_2"/>
    <property type="match status" value="1"/>
</dbReference>
<evidence type="ECO:0000256" key="4">
    <source>
        <dbReference type="ARBA" id="ARBA00022563"/>
    </source>
</evidence>
<name>A0A9P7SKQ3_9HYPO</name>
<dbReference type="EC" id="1.5.1.3" evidence="2"/>
<dbReference type="SUPFAM" id="SSF53597">
    <property type="entry name" value="Dihydrofolate reductase-like"/>
    <property type="match status" value="1"/>
</dbReference>
<dbReference type="GO" id="GO:0006730">
    <property type="term" value="P:one-carbon metabolic process"/>
    <property type="evidence" value="ECO:0007669"/>
    <property type="project" value="UniProtKB-KW"/>
</dbReference>
<dbReference type="GO" id="GO:0050661">
    <property type="term" value="F:NADP binding"/>
    <property type="evidence" value="ECO:0007669"/>
    <property type="project" value="InterPro"/>
</dbReference>
<dbReference type="AlphaFoldDB" id="A0A9P7SKQ3"/>
<evidence type="ECO:0000256" key="7">
    <source>
        <dbReference type="RuleBase" id="RU004474"/>
    </source>
</evidence>
<dbReference type="GO" id="GO:0046654">
    <property type="term" value="P:tetrahydrofolate biosynthetic process"/>
    <property type="evidence" value="ECO:0007669"/>
    <property type="project" value="InterPro"/>
</dbReference>
<dbReference type="GO" id="GO:0046452">
    <property type="term" value="P:dihydrofolate metabolic process"/>
    <property type="evidence" value="ECO:0007669"/>
    <property type="project" value="TreeGrafter"/>
</dbReference>
<comment type="caution">
    <text evidence="9">The sequence shown here is derived from an EMBL/GenBank/DDBJ whole genome shotgun (WGS) entry which is preliminary data.</text>
</comment>
<dbReference type="GO" id="GO:0004146">
    <property type="term" value="F:dihydrofolate reductase activity"/>
    <property type="evidence" value="ECO:0007669"/>
    <property type="project" value="UniProtKB-EC"/>
</dbReference>
<sequence length="51" mass="5704">MQPELTVIVAATRSLGIGRNGSLPWPPLRKEMQYFKRVTSRVAPQVEIPPS</sequence>
<dbReference type="InterPro" id="IPR012259">
    <property type="entry name" value="DHFR"/>
</dbReference>
<dbReference type="EMBL" id="SRPO01000030">
    <property type="protein sequence ID" value="KAG5946828.1"/>
    <property type="molecule type" value="Genomic_DNA"/>
</dbReference>
<evidence type="ECO:0000259" key="8">
    <source>
        <dbReference type="PROSITE" id="PS51330"/>
    </source>
</evidence>
<gene>
    <name evidence="9" type="ORF">E4U60_003781</name>
</gene>
<keyword evidence="6" id="KW-0560">Oxidoreductase</keyword>
<evidence type="ECO:0000256" key="6">
    <source>
        <dbReference type="ARBA" id="ARBA00023002"/>
    </source>
</evidence>
<comment type="pathway">
    <text evidence="1">Cofactor biosynthesis; tetrahydrofolate biosynthesis; 5,6,7,8-tetrahydrofolate from 7,8-dihydrofolate: step 1/1.</text>
</comment>
<evidence type="ECO:0000256" key="5">
    <source>
        <dbReference type="ARBA" id="ARBA00022857"/>
    </source>
</evidence>
<feature type="domain" description="DHFR" evidence="8">
    <location>
        <begin position="4"/>
        <end position="51"/>
    </location>
</feature>
<reference evidence="9 10" key="1">
    <citation type="journal article" date="2020" name="bioRxiv">
        <title>Whole genome comparisons of ergot fungi reveals the divergence and evolution of species within the genus Claviceps are the result of varying mechanisms driving genome evolution and host range expansion.</title>
        <authorList>
            <person name="Wyka S.A."/>
            <person name="Mondo S.J."/>
            <person name="Liu M."/>
            <person name="Dettman J."/>
            <person name="Nalam V."/>
            <person name="Broders K.D."/>
        </authorList>
    </citation>
    <scope>NUCLEOTIDE SEQUENCE [LARGE SCALE GENOMIC DNA]</scope>
    <source>
        <strain evidence="9 10">CCC 1485</strain>
    </source>
</reference>
<accession>A0A9P7SKQ3</accession>
<dbReference type="OrthoDB" id="414698at2759"/>
<dbReference type="PANTHER" id="PTHR48069:SF3">
    <property type="entry name" value="DIHYDROFOLATE REDUCTASE"/>
    <property type="match status" value="1"/>
</dbReference>
<dbReference type="GO" id="GO:0046655">
    <property type="term" value="P:folic acid metabolic process"/>
    <property type="evidence" value="ECO:0007669"/>
    <property type="project" value="TreeGrafter"/>
</dbReference>
<organism evidence="9 10">
    <name type="scientific">Claviceps pazoutovae</name>
    <dbReference type="NCBI Taxonomy" id="1649127"/>
    <lineage>
        <taxon>Eukaryota</taxon>
        <taxon>Fungi</taxon>
        <taxon>Dikarya</taxon>
        <taxon>Ascomycota</taxon>
        <taxon>Pezizomycotina</taxon>
        <taxon>Sordariomycetes</taxon>
        <taxon>Hypocreomycetidae</taxon>
        <taxon>Hypocreales</taxon>
        <taxon>Clavicipitaceae</taxon>
        <taxon>Claviceps</taxon>
    </lineage>
</organism>
<keyword evidence="10" id="KW-1185">Reference proteome</keyword>